<feature type="domain" description="J" evidence="7">
    <location>
        <begin position="6"/>
        <end position="70"/>
    </location>
</feature>
<dbReference type="GO" id="GO:0005524">
    <property type="term" value="F:ATP binding"/>
    <property type="evidence" value="ECO:0007669"/>
    <property type="project" value="InterPro"/>
</dbReference>
<dbReference type="InterPro" id="IPR044713">
    <property type="entry name" value="DNJA1/2-like"/>
</dbReference>
<dbReference type="STRING" id="27342.A0A0H2RRD7"/>
<dbReference type="SUPFAM" id="SSF57938">
    <property type="entry name" value="DnaJ/Hsp40 cysteine-rich domain"/>
    <property type="match status" value="1"/>
</dbReference>
<evidence type="ECO:0000313" key="9">
    <source>
        <dbReference type="EMBL" id="KLO12028.1"/>
    </source>
</evidence>
<dbReference type="PRINTS" id="PR00625">
    <property type="entry name" value="JDOMAIN"/>
</dbReference>
<dbReference type="InterPro" id="IPR036410">
    <property type="entry name" value="HSP_DnaJ_Cys-rich_dom_sf"/>
</dbReference>
<gene>
    <name evidence="9" type="ORF">SCHPADRAFT_905541</name>
</gene>
<dbReference type="PROSITE" id="PS50076">
    <property type="entry name" value="DNAJ_2"/>
    <property type="match status" value="1"/>
</dbReference>
<feature type="zinc finger region" description="CR-type" evidence="5">
    <location>
        <begin position="129"/>
        <end position="212"/>
    </location>
</feature>
<evidence type="ECO:0000256" key="4">
    <source>
        <dbReference type="ARBA" id="ARBA00022833"/>
    </source>
</evidence>
<evidence type="ECO:0000256" key="5">
    <source>
        <dbReference type="PROSITE-ProRule" id="PRU00546"/>
    </source>
</evidence>
<dbReference type="InterPro" id="IPR008971">
    <property type="entry name" value="HSP40/DnaJ_pept-bd"/>
</dbReference>
<feature type="domain" description="CR-type" evidence="8">
    <location>
        <begin position="129"/>
        <end position="212"/>
    </location>
</feature>
<dbReference type="FunCoup" id="A0A0H2RRD7">
    <property type="interactions" value="645"/>
</dbReference>
<dbReference type="InterPro" id="IPR001623">
    <property type="entry name" value="DnaJ_domain"/>
</dbReference>
<reference evidence="9 10" key="1">
    <citation type="submission" date="2015-04" db="EMBL/GenBank/DDBJ databases">
        <title>Complete genome sequence of Schizopora paradoxa KUC8140, a cosmopolitan wood degrader in East Asia.</title>
        <authorList>
            <consortium name="DOE Joint Genome Institute"/>
            <person name="Min B."/>
            <person name="Park H."/>
            <person name="Jang Y."/>
            <person name="Kim J.-J."/>
            <person name="Kim K.H."/>
            <person name="Pangilinan J."/>
            <person name="Lipzen A."/>
            <person name="Riley R."/>
            <person name="Grigoriev I.V."/>
            <person name="Spatafora J.W."/>
            <person name="Choi I.-G."/>
        </authorList>
    </citation>
    <scope>NUCLEOTIDE SEQUENCE [LARGE SCALE GENOMIC DNA]</scope>
    <source>
        <strain evidence="9 10">KUC8140</strain>
    </source>
</reference>
<dbReference type="SUPFAM" id="SSF46565">
    <property type="entry name" value="Chaperone J-domain"/>
    <property type="match status" value="1"/>
</dbReference>
<evidence type="ECO:0000259" key="8">
    <source>
        <dbReference type="PROSITE" id="PS51188"/>
    </source>
</evidence>
<dbReference type="SUPFAM" id="SSF49493">
    <property type="entry name" value="HSP40/DnaJ peptide-binding domain"/>
    <property type="match status" value="2"/>
</dbReference>
<evidence type="ECO:0000256" key="3">
    <source>
        <dbReference type="ARBA" id="ARBA00022771"/>
    </source>
</evidence>
<dbReference type="CDD" id="cd06257">
    <property type="entry name" value="DnaJ"/>
    <property type="match status" value="1"/>
</dbReference>
<dbReference type="EMBL" id="KQ085987">
    <property type="protein sequence ID" value="KLO12028.1"/>
    <property type="molecule type" value="Genomic_DNA"/>
</dbReference>
<feature type="region of interest" description="Disordered" evidence="6">
    <location>
        <begin position="369"/>
        <end position="404"/>
    </location>
</feature>
<evidence type="ECO:0000256" key="1">
    <source>
        <dbReference type="ARBA" id="ARBA00022723"/>
    </source>
</evidence>
<dbReference type="Pfam" id="PF01556">
    <property type="entry name" value="DnaJ_C"/>
    <property type="match status" value="1"/>
</dbReference>
<evidence type="ECO:0000259" key="7">
    <source>
        <dbReference type="PROSITE" id="PS50076"/>
    </source>
</evidence>
<dbReference type="InterPro" id="IPR036869">
    <property type="entry name" value="J_dom_sf"/>
</dbReference>
<proteinExistence type="inferred from homology"/>
<dbReference type="Gene3D" id="2.10.230.10">
    <property type="entry name" value="Heat shock protein DnaJ, cysteine-rich domain"/>
    <property type="match status" value="1"/>
</dbReference>
<organism evidence="9 10">
    <name type="scientific">Schizopora paradoxa</name>
    <dbReference type="NCBI Taxonomy" id="27342"/>
    <lineage>
        <taxon>Eukaryota</taxon>
        <taxon>Fungi</taxon>
        <taxon>Dikarya</taxon>
        <taxon>Basidiomycota</taxon>
        <taxon>Agaricomycotina</taxon>
        <taxon>Agaricomycetes</taxon>
        <taxon>Hymenochaetales</taxon>
        <taxon>Schizoporaceae</taxon>
        <taxon>Schizopora</taxon>
    </lineage>
</organism>
<dbReference type="InterPro" id="IPR001305">
    <property type="entry name" value="HSP_DnaJ_Cys-rich_dom"/>
</dbReference>
<dbReference type="GO" id="GO:0009408">
    <property type="term" value="P:response to heat"/>
    <property type="evidence" value="ECO:0007669"/>
    <property type="project" value="InterPro"/>
</dbReference>
<evidence type="ECO:0008006" key="11">
    <source>
        <dbReference type="Google" id="ProtNLM"/>
    </source>
</evidence>
<dbReference type="HAMAP" id="MF_01152">
    <property type="entry name" value="DnaJ"/>
    <property type="match status" value="1"/>
</dbReference>
<dbReference type="SMART" id="SM00271">
    <property type="entry name" value="DnaJ"/>
    <property type="match status" value="1"/>
</dbReference>
<dbReference type="InterPro" id="IPR018253">
    <property type="entry name" value="DnaJ_domain_CS"/>
</dbReference>
<keyword evidence="4 5" id="KW-0862">Zinc</keyword>
<dbReference type="Proteomes" id="UP000053477">
    <property type="component" value="Unassembled WGS sequence"/>
</dbReference>
<keyword evidence="1 5" id="KW-0479">Metal-binding</keyword>
<evidence type="ECO:0000256" key="6">
    <source>
        <dbReference type="SAM" id="MobiDB-lite"/>
    </source>
</evidence>
<dbReference type="FunFam" id="2.10.230.10:FF:000001">
    <property type="entry name" value="DnaJ subfamily A member 2"/>
    <property type="match status" value="1"/>
</dbReference>
<dbReference type="PANTHER" id="PTHR43888">
    <property type="entry name" value="DNAJ-LIKE-2, ISOFORM A-RELATED"/>
    <property type="match status" value="1"/>
</dbReference>
<dbReference type="OrthoDB" id="550424at2759"/>
<dbReference type="Pfam" id="PF00226">
    <property type="entry name" value="DnaJ"/>
    <property type="match status" value="1"/>
</dbReference>
<sequence>MVHDTKLYDLLGASPTASDDQLKSAYKKMAFKFHPDRNKDPEAGEKFKEISDAYQTLSDPQKRSIYDERGMEGLTGGGGMGDAQDLFSHLFGGGGFFGGGGGSSRPSGPRKGRDLVHRVAVSLEDLYKGKTTKLALTRSRICQKCNGRGGKEGAVRECSNCKGQGVKVTFRQIGPMVQQLQQPCNDCNGTGEVINNKDKCKQCSGKKTIQEKKILEVHIDKGMKDGQQITFPGESDEAPGANPGDVVIVVQEKQHDRFKRQDNNLATEVDIDLLTALGGGQFAIKHLDDRILSVTIVPGEVISDGALKVISGEGMPSFRHHQHGDLFIKLHVKFPEHIDPEKVQYLERALPPRTPLPKFDKHMHLEEATLSDLDARQQREHARGDSDAMDEDEDGPRGVQCAQQ</sequence>
<keyword evidence="2" id="KW-0677">Repeat</keyword>
<keyword evidence="3 5" id="KW-0863">Zinc-finger</keyword>
<accession>A0A0H2RRD7</accession>
<dbReference type="FunFam" id="2.60.260.20:FF:000068">
    <property type="entry name" value="Chaperone protein dnaJ 3"/>
    <property type="match status" value="1"/>
</dbReference>
<dbReference type="AlphaFoldDB" id="A0A0H2RRD7"/>
<dbReference type="Gene3D" id="2.60.260.20">
    <property type="entry name" value="Urease metallochaperone UreE, N-terminal domain"/>
    <property type="match status" value="2"/>
</dbReference>
<dbReference type="GO" id="GO:0030544">
    <property type="term" value="F:Hsp70 protein binding"/>
    <property type="evidence" value="ECO:0007669"/>
    <property type="project" value="InterPro"/>
</dbReference>
<dbReference type="Gene3D" id="1.10.287.110">
    <property type="entry name" value="DnaJ domain"/>
    <property type="match status" value="1"/>
</dbReference>
<evidence type="ECO:0000313" key="10">
    <source>
        <dbReference type="Proteomes" id="UP000053477"/>
    </source>
</evidence>
<feature type="compositionally biased region" description="Basic and acidic residues" evidence="6">
    <location>
        <begin position="369"/>
        <end position="386"/>
    </location>
</feature>
<dbReference type="GO" id="GO:0051082">
    <property type="term" value="F:unfolded protein binding"/>
    <property type="evidence" value="ECO:0007669"/>
    <property type="project" value="InterPro"/>
</dbReference>
<dbReference type="GO" id="GO:0008270">
    <property type="term" value="F:zinc ion binding"/>
    <property type="evidence" value="ECO:0007669"/>
    <property type="project" value="UniProtKB-KW"/>
</dbReference>
<dbReference type="CDD" id="cd10719">
    <property type="entry name" value="DnaJ_zf"/>
    <property type="match status" value="1"/>
</dbReference>
<protein>
    <recommendedName>
        <fullName evidence="11">DnaJ-domain-containing protein</fullName>
    </recommendedName>
</protein>
<dbReference type="InterPro" id="IPR012724">
    <property type="entry name" value="DnaJ"/>
</dbReference>
<keyword evidence="10" id="KW-1185">Reference proteome</keyword>
<name>A0A0H2RRD7_9AGAM</name>
<dbReference type="FunFam" id="2.60.260.20:FF:000003">
    <property type="entry name" value="DnaJ subfamily A member 2"/>
    <property type="match status" value="1"/>
</dbReference>
<dbReference type="PROSITE" id="PS00636">
    <property type="entry name" value="DNAJ_1"/>
    <property type="match status" value="1"/>
</dbReference>
<dbReference type="InterPro" id="IPR002939">
    <property type="entry name" value="DnaJ_C"/>
</dbReference>
<dbReference type="InParanoid" id="A0A0H2RRD7"/>
<dbReference type="CDD" id="cd10747">
    <property type="entry name" value="DnaJ_C"/>
    <property type="match status" value="1"/>
</dbReference>
<dbReference type="PROSITE" id="PS51188">
    <property type="entry name" value="ZF_CR"/>
    <property type="match status" value="1"/>
</dbReference>
<dbReference type="Pfam" id="PF00684">
    <property type="entry name" value="DnaJ_CXXCXGXG"/>
    <property type="match status" value="1"/>
</dbReference>
<dbReference type="GO" id="GO:0006457">
    <property type="term" value="P:protein folding"/>
    <property type="evidence" value="ECO:0007669"/>
    <property type="project" value="InterPro"/>
</dbReference>
<evidence type="ECO:0000256" key="2">
    <source>
        <dbReference type="ARBA" id="ARBA00022737"/>
    </source>
</evidence>